<organism evidence="1 2">
    <name type="scientific">Bacteroides ovatus</name>
    <dbReference type="NCBI Taxonomy" id="28116"/>
    <lineage>
        <taxon>Bacteria</taxon>
        <taxon>Pseudomonadati</taxon>
        <taxon>Bacteroidota</taxon>
        <taxon>Bacteroidia</taxon>
        <taxon>Bacteroidales</taxon>
        <taxon>Bacteroidaceae</taxon>
        <taxon>Bacteroides</taxon>
    </lineage>
</organism>
<protein>
    <submittedName>
        <fullName evidence="1">DUF5005 domain-containing protein</fullName>
    </submittedName>
</protein>
<dbReference type="InterPro" id="IPR032169">
    <property type="entry name" value="DUF5005"/>
</dbReference>
<dbReference type="Proteomes" id="UP000424805">
    <property type="component" value="Unassembled WGS sequence"/>
</dbReference>
<sequence>MKYSWKNIQYALAFTIVAAGGITGCSDDDFEVVVVEEKPQTVYNPWYADDEQEDELELVDMPNDGWESCITVKKDKTYDRYFTRDRGMNGCDGVYTTELPDGNIFWSFGDSFFGMLSDPTLRIRGGNESNFPRNAVIIQTKQNYNGFHCLNELVQIDDRFRSDYYKGRTFLRHPKGEQTDADIKAGSIDQKYYYWPGDAIVLDRNGKKILQVLWGECFKTDDGGMGRDGTALTEYDLTGKPGDESYMKQISYKSLSETYITNYGSAVFECEDGHTYLYGDAERNDGSKGPVVARTKSGYDLGGKWEYYVNKGTESEPDFVWQDDAPTRDELKISQIMHWWGVQPNVFKHGNYYYMVSQEPLGRDVWLHRSTHPYGPFVSPTNRDARKRVFSIPDKLEKLGDPSHGWVYNVFVHHGLSKDGELVISFNSEAPRDGGFARNFNEVGCADFYRPYFFRIYGWENAWGENE</sequence>
<evidence type="ECO:0000313" key="1">
    <source>
        <dbReference type="EMBL" id="KAA4628623.1"/>
    </source>
</evidence>
<dbReference type="PROSITE" id="PS51257">
    <property type="entry name" value="PROKAR_LIPOPROTEIN"/>
    <property type="match status" value="1"/>
</dbReference>
<dbReference type="Pfam" id="PF16396">
    <property type="entry name" value="DUF5005"/>
    <property type="match status" value="1"/>
</dbReference>
<accession>A0A7J4Y0Y8</accession>
<dbReference type="InterPro" id="IPR023296">
    <property type="entry name" value="Glyco_hydro_beta-prop_sf"/>
</dbReference>
<comment type="caution">
    <text evidence="1">The sequence shown here is derived from an EMBL/GenBank/DDBJ whole genome shotgun (WGS) entry which is preliminary data.</text>
</comment>
<name>A0A7J4Y0Y8_BACOV</name>
<dbReference type="EMBL" id="VWFP01000005">
    <property type="protein sequence ID" value="KAA4628623.1"/>
    <property type="molecule type" value="Genomic_DNA"/>
</dbReference>
<dbReference type="SUPFAM" id="SSF75005">
    <property type="entry name" value="Arabinanase/levansucrase/invertase"/>
    <property type="match status" value="1"/>
</dbReference>
<evidence type="ECO:0000313" key="2">
    <source>
        <dbReference type="Proteomes" id="UP000424805"/>
    </source>
</evidence>
<dbReference type="AlphaFoldDB" id="A0A7J4Y0Y8"/>
<reference evidence="1 2" key="1">
    <citation type="journal article" date="2019" name="Nat. Med.">
        <title>A library of human gut bacterial isolates paired with longitudinal multiomics data enables mechanistic microbiome research.</title>
        <authorList>
            <person name="Poyet M."/>
            <person name="Groussin M."/>
            <person name="Gibbons S.M."/>
            <person name="Avila-Pacheco J."/>
            <person name="Jiang X."/>
            <person name="Kearney S.M."/>
            <person name="Perrotta A.R."/>
            <person name="Berdy B."/>
            <person name="Zhao S."/>
            <person name="Lieberman T.D."/>
            <person name="Swanson P.K."/>
            <person name="Smith M."/>
            <person name="Roesemann S."/>
            <person name="Alexander J.E."/>
            <person name="Rich S.A."/>
            <person name="Livny J."/>
            <person name="Vlamakis H."/>
            <person name="Clish C."/>
            <person name="Bullock K."/>
            <person name="Deik A."/>
            <person name="Scott J."/>
            <person name="Pierce K.A."/>
            <person name="Xavier R.J."/>
            <person name="Alm E.J."/>
        </authorList>
    </citation>
    <scope>NUCLEOTIDE SEQUENCE [LARGE SCALE GENOMIC DNA]</scope>
    <source>
        <strain evidence="1 2">BIOML-A15</strain>
    </source>
</reference>
<gene>
    <name evidence="1" type="ORF">F3B90_06505</name>
</gene>
<proteinExistence type="predicted"/>